<sequence>MEIKKRKSDQEILSDFRDLLAKESGSKELFRTWLERRRGGGGSLEKGVLDRIDGGGDWSKEEIKVIASFLSYRIRSREEEREGSKLHGGENDVRVPIRSDVTLPTALKTGKLGESSSKVGGRGGGDGATMASEAYLDRLEEGVNKTIDSEVEALLESFKELVSLATMHDKDKFRVAQEAFQAEARAEIMVRAAQSLSLLSEELKLSLLLSKTPSASLDDEAIELMRSTEMEKLRCARLLGEILGIGSVEGERLVEEVDDSGGPSDVAPDLVVQIGQQLGTSGKVEAPQEEATSGARETGDGPPEMVEEEEIEFEDVDVNMGDV</sequence>
<gene>
    <name evidence="1" type="ORF">IE53DRAFT_391257</name>
</gene>
<protein>
    <submittedName>
        <fullName evidence="1">Uncharacterized protein</fullName>
    </submittedName>
</protein>
<proteinExistence type="predicted"/>
<dbReference type="Proteomes" id="UP000245626">
    <property type="component" value="Unassembled WGS sequence"/>
</dbReference>
<organism evidence="1 2">
    <name type="scientific">Violaceomyces palustris</name>
    <dbReference type="NCBI Taxonomy" id="1673888"/>
    <lineage>
        <taxon>Eukaryota</taxon>
        <taxon>Fungi</taxon>
        <taxon>Dikarya</taxon>
        <taxon>Basidiomycota</taxon>
        <taxon>Ustilaginomycotina</taxon>
        <taxon>Ustilaginomycetes</taxon>
        <taxon>Violaceomycetales</taxon>
        <taxon>Violaceomycetaceae</taxon>
        <taxon>Violaceomyces</taxon>
    </lineage>
</organism>
<reference evidence="1 2" key="1">
    <citation type="journal article" date="2018" name="Mol. Biol. Evol.">
        <title>Broad Genomic Sampling Reveals a Smut Pathogenic Ancestry of the Fungal Clade Ustilaginomycotina.</title>
        <authorList>
            <person name="Kijpornyongpan T."/>
            <person name="Mondo S.J."/>
            <person name="Barry K."/>
            <person name="Sandor L."/>
            <person name="Lee J."/>
            <person name="Lipzen A."/>
            <person name="Pangilinan J."/>
            <person name="LaButti K."/>
            <person name="Hainaut M."/>
            <person name="Henrissat B."/>
            <person name="Grigoriev I.V."/>
            <person name="Spatafora J.W."/>
            <person name="Aime M.C."/>
        </authorList>
    </citation>
    <scope>NUCLEOTIDE SEQUENCE [LARGE SCALE GENOMIC DNA]</scope>
    <source>
        <strain evidence="1 2">SA 807</strain>
    </source>
</reference>
<accession>A0ACD0NLB7</accession>
<dbReference type="EMBL" id="KZ820882">
    <property type="protein sequence ID" value="PWN46569.1"/>
    <property type="molecule type" value="Genomic_DNA"/>
</dbReference>
<name>A0ACD0NLB7_9BASI</name>
<keyword evidence="2" id="KW-1185">Reference proteome</keyword>
<evidence type="ECO:0000313" key="1">
    <source>
        <dbReference type="EMBL" id="PWN46569.1"/>
    </source>
</evidence>
<evidence type="ECO:0000313" key="2">
    <source>
        <dbReference type="Proteomes" id="UP000245626"/>
    </source>
</evidence>